<dbReference type="EMBL" id="BAAAXZ010000109">
    <property type="protein sequence ID" value="GAA2931039.1"/>
    <property type="molecule type" value="Genomic_DNA"/>
</dbReference>
<comment type="caution">
    <text evidence="2">The sequence shown here is derived from an EMBL/GenBank/DDBJ whole genome shotgun (WGS) entry which is preliminary data.</text>
</comment>
<evidence type="ECO:0000256" key="1">
    <source>
        <dbReference type="SAM" id="MobiDB-lite"/>
    </source>
</evidence>
<organism evidence="2 3">
    <name type="scientific">Streptomyces thioluteus</name>
    <dbReference type="NCBI Taxonomy" id="66431"/>
    <lineage>
        <taxon>Bacteria</taxon>
        <taxon>Bacillati</taxon>
        <taxon>Actinomycetota</taxon>
        <taxon>Actinomycetes</taxon>
        <taxon>Kitasatosporales</taxon>
        <taxon>Streptomycetaceae</taxon>
        <taxon>Streptomyces</taxon>
    </lineage>
</organism>
<protein>
    <recommendedName>
        <fullName evidence="4">Transposase</fullName>
    </recommendedName>
</protein>
<name>A0ABN3WX92_STRTU</name>
<gene>
    <name evidence="2" type="ORF">GCM10020221_28590</name>
</gene>
<reference evidence="2 3" key="1">
    <citation type="journal article" date="2019" name="Int. J. Syst. Evol. Microbiol.">
        <title>The Global Catalogue of Microorganisms (GCM) 10K type strain sequencing project: providing services to taxonomists for standard genome sequencing and annotation.</title>
        <authorList>
            <consortium name="The Broad Institute Genomics Platform"/>
            <consortium name="The Broad Institute Genome Sequencing Center for Infectious Disease"/>
            <person name="Wu L."/>
            <person name="Ma J."/>
        </authorList>
    </citation>
    <scope>NUCLEOTIDE SEQUENCE [LARGE SCALE GENOMIC DNA]</scope>
    <source>
        <strain evidence="2 3">JCM 4087</strain>
    </source>
</reference>
<feature type="region of interest" description="Disordered" evidence="1">
    <location>
        <begin position="1"/>
        <end position="20"/>
    </location>
</feature>
<evidence type="ECO:0008006" key="4">
    <source>
        <dbReference type="Google" id="ProtNLM"/>
    </source>
</evidence>
<evidence type="ECO:0000313" key="3">
    <source>
        <dbReference type="Proteomes" id="UP001501102"/>
    </source>
</evidence>
<proteinExistence type="predicted"/>
<keyword evidence="3" id="KW-1185">Reference proteome</keyword>
<evidence type="ECO:0000313" key="2">
    <source>
        <dbReference type="EMBL" id="GAA2931039.1"/>
    </source>
</evidence>
<dbReference type="Proteomes" id="UP001501102">
    <property type="component" value="Unassembled WGS sequence"/>
</dbReference>
<accession>A0ABN3WX92</accession>
<sequence>MAGGVQSRDDAGSGSSRDCGTVGCVWVGLRVAGGLGCGGCGPSPEWTPAGEPTVRRRAVERTGARFAGCRRPYGCHERRAGHFLAFTGIARALICHRRLTR</sequence>